<evidence type="ECO:0000256" key="1">
    <source>
        <dbReference type="SAM" id="Phobius"/>
    </source>
</evidence>
<feature type="transmembrane region" description="Helical" evidence="1">
    <location>
        <begin position="29"/>
        <end position="49"/>
    </location>
</feature>
<protein>
    <submittedName>
        <fullName evidence="2">Uncharacterized protein</fullName>
    </submittedName>
</protein>
<accession>A0A7D5GZB9</accession>
<reference evidence="2 3" key="1">
    <citation type="submission" date="2020-06" db="EMBL/GenBank/DDBJ databases">
        <title>Pseudomonas eucalypticola sp. nov., an endophyte of Eucalyptus dunnii leaves with biocontrol ability of eucalyptus leaf blight.</title>
        <authorList>
            <person name="Liu Y."/>
            <person name="Song Z."/>
            <person name="Zeng H."/>
            <person name="Lu M."/>
            <person name="Wang X."/>
            <person name="Lian X."/>
            <person name="Zhang Q."/>
        </authorList>
    </citation>
    <scope>NUCLEOTIDE SEQUENCE [LARGE SCALE GENOMIC DNA]</scope>
    <source>
        <strain evidence="2 3">NP-1</strain>
    </source>
</reference>
<gene>
    <name evidence="2" type="ORF">HWQ56_07180</name>
</gene>
<proteinExistence type="predicted"/>
<dbReference type="InterPro" id="IPR049711">
    <property type="entry name" value="PA3371-like"/>
</dbReference>
<dbReference type="Proteomes" id="UP000509568">
    <property type="component" value="Chromosome"/>
</dbReference>
<evidence type="ECO:0000313" key="2">
    <source>
        <dbReference type="EMBL" id="QKZ03585.1"/>
    </source>
</evidence>
<keyword evidence="1" id="KW-1133">Transmembrane helix</keyword>
<keyword evidence="3" id="KW-1185">Reference proteome</keyword>
<evidence type="ECO:0000313" key="3">
    <source>
        <dbReference type="Proteomes" id="UP000509568"/>
    </source>
</evidence>
<dbReference type="AlphaFoldDB" id="A0A7D5GZB9"/>
<dbReference type="RefSeq" id="WP_158158237.1">
    <property type="nucleotide sequence ID" value="NZ_CP056030.1"/>
</dbReference>
<dbReference type="NCBIfam" id="NF041882">
    <property type="entry name" value="PA3371_fam"/>
    <property type="match status" value="1"/>
</dbReference>
<organism evidence="2 3">
    <name type="scientific">Pseudomonas eucalypticola</name>
    <dbReference type="NCBI Taxonomy" id="2599595"/>
    <lineage>
        <taxon>Bacteria</taxon>
        <taxon>Pseudomonadati</taxon>
        <taxon>Pseudomonadota</taxon>
        <taxon>Gammaproteobacteria</taxon>
        <taxon>Pseudomonadales</taxon>
        <taxon>Pseudomonadaceae</taxon>
        <taxon>Pseudomonas</taxon>
    </lineage>
</organism>
<dbReference type="EMBL" id="CP056030">
    <property type="protein sequence ID" value="QKZ03585.1"/>
    <property type="molecule type" value="Genomic_DNA"/>
</dbReference>
<dbReference type="KEGG" id="pez:HWQ56_07180"/>
<keyword evidence="1" id="KW-0472">Membrane</keyword>
<name>A0A7D5GZB9_9PSED</name>
<keyword evidence="1" id="KW-0812">Transmembrane</keyword>
<sequence length="61" mass="6351">MSKSAWAFFLVAIASFLAAVTLPPDAGQASALMGTVSGVAGVLLLLALFRGRKIKFDPSLR</sequence>